<keyword evidence="1" id="KW-0175">Coiled coil</keyword>
<dbReference type="HOGENOM" id="CLU_288992_0_0_14"/>
<name>A0A077L7B6_9BACT</name>
<feature type="coiled-coil region" evidence="1">
    <location>
        <begin position="37"/>
        <end position="88"/>
    </location>
</feature>
<dbReference type="Proteomes" id="UP000031641">
    <property type="component" value="Chromosome"/>
</dbReference>
<dbReference type="RefSeq" id="WP_045434061.1">
    <property type="nucleotide sequence ID" value="NZ_AP014631.1"/>
</dbReference>
<keyword evidence="2" id="KW-0732">Signal</keyword>
<feature type="coiled-coil region" evidence="1">
    <location>
        <begin position="635"/>
        <end position="705"/>
    </location>
</feature>
<dbReference type="STRING" id="29554.MCAN360_0613"/>
<feature type="coiled-coil region" evidence="1">
    <location>
        <begin position="731"/>
        <end position="776"/>
    </location>
</feature>
<feature type="signal peptide" evidence="2">
    <location>
        <begin position="1"/>
        <end position="26"/>
    </location>
</feature>
<feature type="chain" id="PRO_5001720272" evidence="2">
    <location>
        <begin position="27"/>
        <end position="1062"/>
    </location>
</feature>
<accession>A0A077L7B6</accession>
<proteinExistence type="predicted"/>
<dbReference type="OrthoDB" id="405776at2"/>
<sequence length="1062" mass="125487">MKKSTKRKIIKSLAILATATTVLTTASLISNLNKLSQKEIKKIISDINKKIQEINKEVEIIELNSNSIGTYEKAINKAKNNLEESRKMLSYFDNKEFLKYKSILEILYIFKKNIQDLKFKIEDSEKKLIENKNFVAEVIKNATKTLNKVTKIEKNKLSPDLKNAIEKLKNTLNEIEKEKSNNSEEYIDNLVFIAKKAEEDVKKIEVDVQNKEAEEALKQLETEVENYISQTLADKKYESVKTELQKALNEAKKSVEANENKVKEKLDAAKEQIQKAFEKAKEDVKKIEVDAKKVVKTEEEQEKNKKASEARKEYEKTLAEIKKYSATLTDPKFKKVKEKLDAAIKKAKDNLKKDADEVTINKIKKDIEDAKKLAEKVIEGINNIQNYYLSRDEKNNIEYQLNSLNNLDEIDKIIKSAIEINTQKQSWINDIMSPNFELLSTEWKLNSNTFIKVNDFSEAQKRYNTLKEAQKIKKERETSINSLSKELPDWVKNQLLSQLKSRDFKIDNNIKNYNDYDRKYLNELTQEIEGWRQNGLEHIKNLKILDNIKNDMNEFVKYDNNNDELKKIYADFVQFINNNTLVEGNNKNQLITKKQIVEREIVQKFNSFNENMSSFFLKVKNNAIKVGYDIEPDIYDNYKKTLEETKLEIDKYSNKLDNIKQNSDHINKIRDVSRYDQTKQEISNIKNWIEEKISLANKYKELANKVHIDKKINEDIKEKLLSRINKHWRNEKNLNSQFAKLEEDINKEIKNNKQIYDQYEDSKTNLNNEIDLLKEYRHDKWNKNIDKNHDLIVQKYEKIAKDIAEKNVKLSDKITEFEIAFRNLHEYVRHWNEIKTYIEQKAKNDSIKTIAWEKYETETIEIRDKIANQQIKNDTYLFSLINGKLQQTFDEVKKIVFKNEILRLIGNGKWSIKDDIDRDHINLKINDAYVYKKTSNGKYNDIHALDGDDNKSTYSDLKIKFYVKDSQQKSQNPNEWYVWLGNETSSNNEDKKDAIIFSSGDSDGIEYRVQFEDYKTWFRVTVPTEETYKTNKKEYQKNEKNKSFHITDKNLVFRKMNKRKLF</sequence>
<reference evidence="4" key="1">
    <citation type="journal article" date="2014" name="Genome Announc.">
        <title>Complete Genome Sequence of Mycoplasma canadense Strain HAZ 360_1 from Bovine Mastitic Milk in Japan.</title>
        <authorList>
            <person name="Hata E."/>
        </authorList>
    </citation>
    <scope>NUCLEOTIDE SEQUENCE [LARGE SCALE GENOMIC DNA]</scope>
    <source>
        <strain evidence="4">HAZ360_1</strain>
    </source>
</reference>
<evidence type="ECO:0000256" key="1">
    <source>
        <dbReference type="SAM" id="Coils"/>
    </source>
</evidence>
<organism evidence="3 4">
    <name type="scientific">Metamycoplasma canadense</name>
    <dbReference type="NCBI Taxonomy" id="29554"/>
    <lineage>
        <taxon>Bacteria</taxon>
        <taxon>Bacillati</taxon>
        <taxon>Mycoplasmatota</taxon>
        <taxon>Mycoplasmoidales</taxon>
        <taxon>Metamycoplasmataceae</taxon>
        <taxon>Metamycoplasma</taxon>
    </lineage>
</organism>
<keyword evidence="4" id="KW-1185">Reference proteome</keyword>
<evidence type="ECO:0000313" key="3">
    <source>
        <dbReference type="EMBL" id="BAP39696.1"/>
    </source>
</evidence>
<evidence type="ECO:0000256" key="2">
    <source>
        <dbReference type="SAM" id="SignalP"/>
    </source>
</evidence>
<dbReference type="AlphaFoldDB" id="A0A077L7B6"/>
<gene>
    <name evidence="3" type="primary">smc</name>
    <name evidence="3" type="ORF">MCAN360_0613</name>
</gene>
<protein>
    <submittedName>
        <fullName evidence="3">Uncharacterized protein</fullName>
    </submittedName>
</protein>
<feature type="coiled-coil region" evidence="1">
    <location>
        <begin position="158"/>
        <end position="357"/>
    </location>
</feature>
<dbReference type="KEGG" id="mcan:MCAN360_0613"/>
<evidence type="ECO:0000313" key="4">
    <source>
        <dbReference type="Proteomes" id="UP000031641"/>
    </source>
</evidence>
<dbReference type="EMBL" id="AP014631">
    <property type="protein sequence ID" value="BAP39696.1"/>
    <property type="molecule type" value="Genomic_DNA"/>
</dbReference>